<dbReference type="InterPro" id="IPR036465">
    <property type="entry name" value="vWFA_dom_sf"/>
</dbReference>
<feature type="region of interest" description="Disordered" evidence="1">
    <location>
        <begin position="206"/>
        <end position="230"/>
    </location>
</feature>
<accession>A0A844QHM5</accession>
<dbReference type="SMART" id="SM00327">
    <property type="entry name" value="VWA"/>
    <property type="match status" value="1"/>
</dbReference>
<evidence type="ECO:0000259" key="3">
    <source>
        <dbReference type="PROSITE" id="PS50234"/>
    </source>
</evidence>
<keyword evidence="5" id="KW-1185">Reference proteome</keyword>
<evidence type="ECO:0000256" key="2">
    <source>
        <dbReference type="SAM" id="SignalP"/>
    </source>
</evidence>
<sequence length="593" mass="62341">MKTLKLLAAAAVCALAATSAGAAERAVIVLDASGSMWGQIDGKPKLEIARETLAGVLATLPADLELGLMAYGHREKGNCADIELVVEPAAGTAPRIAEAAAALRFLGKTPLSAAVERAAEALRYTEDKATVVLITDGIETCNADPCALANSLEQSGVDFTAHVVGFGLSREEGRQVACLAENTGGKYIQAGDAAELEEALTQTVSARPDEGEKAEAPPVELPAASVKGPDEAPIGSGLTVEWSGPADKNDYLDIVPVGYEETRGELSYAYVKADETAVLRAPGEVGDYVVRYVWEGPDKRHVLARAPLKVVDSAVALIAPARVMAGKTFTVDWKGPATAGDYVDIVPDGYDKTGGELSYAYTETGNPARLKAPGNPGRFELRYVLQAPEGRQVLLAVPLEVTEAVASVALPAEAEAGSVLSVSWSGPAADGDYVDLVPEDYDRTSGEIAYFYIESSEDGETGELVAPGKAGRYQVRYVLQASDGRKVLTRRALSVTGVDAQLEAPEAVDRGGDIAVIWAGPNRRGDYLDLVPAGYQETSGELAYAYTDAAGDEGGKRKSAIAAPNEAGAYELRYVMQASDGRHVLARRPITVR</sequence>
<protein>
    <submittedName>
        <fullName evidence="4">VWA domain-containing protein</fullName>
    </submittedName>
</protein>
<dbReference type="Proteomes" id="UP000463224">
    <property type="component" value="Unassembled WGS sequence"/>
</dbReference>
<dbReference type="AlphaFoldDB" id="A0A844QHM5"/>
<name>A0A844QHM5_9HYPH</name>
<evidence type="ECO:0000256" key="1">
    <source>
        <dbReference type="SAM" id="MobiDB-lite"/>
    </source>
</evidence>
<dbReference type="InterPro" id="IPR002035">
    <property type="entry name" value="VWF_A"/>
</dbReference>
<organism evidence="4 5">
    <name type="scientific">Nitratireductor arenosus</name>
    <dbReference type="NCBI Taxonomy" id="2682096"/>
    <lineage>
        <taxon>Bacteria</taxon>
        <taxon>Pseudomonadati</taxon>
        <taxon>Pseudomonadota</taxon>
        <taxon>Alphaproteobacteria</taxon>
        <taxon>Hyphomicrobiales</taxon>
        <taxon>Phyllobacteriaceae</taxon>
        <taxon>Nitratireductor</taxon>
    </lineage>
</organism>
<dbReference type="PROSITE" id="PS50234">
    <property type="entry name" value="VWFA"/>
    <property type="match status" value="1"/>
</dbReference>
<reference evidence="4 5" key="1">
    <citation type="submission" date="2019-12" db="EMBL/GenBank/DDBJ databases">
        <title>Nitratireductor arenosus sp. nov., Isolated from sea sand, Jeju island, South Korea.</title>
        <authorList>
            <person name="Kim W."/>
        </authorList>
    </citation>
    <scope>NUCLEOTIDE SEQUENCE [LARGE SCALE GENOMIC DNA]</scope>
    <source>
        <strain evidence="4 5">CAU 1489</strain>
    </source>
</reference>
<gene>
    <name evidence="4" type="ORF">GN330_19445</name>
</gene>
<proteinExistence type="predicted"/>
<evidence type="ECO:0000313" key="5">
    <source>
        <dbReference type="Proteomes" id="UP000463224"/>
    </source>
</evidence>
<feature type="chain" id="PRO_5033029355" evidence="2">
    <location>
        <begin position="23"/>
        <end position="593"/>
    </location>
</feature>
<dbReference type="Gene3D" id="3.40.50.410">
    <property type="entry name" value="von Willebrand factor, type A domain"/>
    <property type="match status" value="1"/>
</dbReference>
<dbReference type="RefSeq" id="WP_156714578.1">
    <property type="nucleotide sequence ID" value="NZ_WPHG01000005.1"/>
</dbReference>
<evidence type="ECO:0000313" key="4">
    <source>
        <dbReference type="EMBL" id="MVA99426.1"/>
    </source>
</evidence>
<keyword evidence="2" id="KW-0732">Signal</keyword>
<feature type="signal peptide" evidence="2">
    <location>
        <begin position="1"/>
        <end position="22"/>
    </location>
</feature>
<comment type="caution">
    <text evidence="4">The sequence shown here is derived from an EMBL/GenBank/DDBJ whole genome shotgun (WGS) entry which is preliminary data.</text>
</comment>
<dbReference type="EMBL" id="WPHG01000005">
    <property type="protein sequence ID" value="MVA99426.1"/>
    <property type="molecule type" value="Genomic_DNA"/>
</dbReference>
<feature type="domain" description="VWFA" evidence="3">
    <location>
        <begin position="25"/>
        <end position="204"/>
    </location>
</feature>
<dbReference type="Pfam" id="PF13519">
    <property type="entry name" value="VWA_2"/>
    <property type="match status" value="1"/>
</dbReference>
<dbReference type="SUPFAM" id="SSF53300">
    <property type="entry name" value="vWA-like"/>
    <property type="match status" value="1"/>
</dbReference>